<evidence type="ECO:0008006" key="3">
    <source>
        <dbReference type="Google" id="ProtNLM"/>
    </source>
</evidence>
<dbReference type="EMBL" id="LAVO01000007">
    <property type="protein sequence ID" value="KOS10857.1"/>
    <property type="molecule type" value="Genomic_DNA"/>
</dbReference>
<dbReference type="Gene3D" id="3.30.70.1260">
    <property type="entry name" value="bacterial protein sp0830 like"/>
    <property type="match status" value="1"/>
</dbReference>
<keyword evidence="2" id="KW-1185">Reference proteome</keyword>
<evidence type="ECO:0000313" key="2">
    <source>
        <dbReference type="Proteomes" id="UP000037737"/>
    </source>
</evidence>
<sequence>MAGAVALLRGINVGGRNLIRMPQLQSAFRDAGYADVRTYIQSGNVLFTTDAVAGPALEADVERVLEERFGTAIMTVVRSRDDLAAVIDAAPPGHGDPDLRSDVLFLKEPAATPDLLAALPDLDPDVDRVASGPGVLYFSRVAARAGSSRLTRIIGMPIYKRLTIRNWNTTTRLLALLDGD</sequence>
<proteinExistence type="predicted"/>
<dbReference type="PATRIC" id="fig|84292.3.peg.1766"/>
<protein>
    <recommendedName>
        <fullName evidence="3">DUF1697 domain-containing protein</fullName>
    </recommendedName>
</protein>
<organism evidence="1 2">
    <name type="scientific">Microbacterium aurantiacum</name>
    <dbReference type="NCBI Taxonomy" id="162393"/>
    <lineage>
        <taxon>Bacteria</taxon>
        <taxon>Bacillati</taxon>
        <taxon>Actinomycetota</taxon>
        <taxon>Actinomycetes</taxon>
        <taxon>Micrococcales</taxon>
        <taxon>Microbacteriaceae</taxon>
        <taxon>Microbacterium</taxon>
    </lineage>
</organism>
<dbReference type="Pfam" id="PF08002">
    <property type="entry name" value="DUF1697"/>
    <property type="match status" value="1"/>
</dbReference>
<dbReference type="SUPFAM" id="SSF160379">
    <property type="entry name" value="SP0830-like"/>
    <property type="match status" value="1"/>
</dbReference>
<dbReference type="PIRSF" id="PIRSF008502">
    <property type="entry name" value="UCP008502"/>
    <property type="match status" value="1"/>
</dbReference>
<reference evidence="1" key="1">
    <citation type="submission" date="2015-04" db="EMBL/GenBank/DDBJ databases">
        <title>Complete genome sequence of Microbacterium chocolatum SIT 101, a bacterium enantioselectively hydrolyzing mesomeric diesters.</title>
        <authorList>
            <person name="Li X."/>
            <person name="Xu Y."/>
        </authorList>
    </citation>
    <scope>NUCLEOTIDE SEQUENCE [LARGE SCALE GENOMIC DNA]</scope>
    <source>
        <strain evidence="1">SIT 101</strain>
    </source>
</reference>
<accession>A0A0M8MIM1</accession>
<dbReference type="AlphaFoldDB" id="A0A0M8MIM1"/>
<dbReference type="Proteomes" id="UP000037737">
    <property type="component" value="Unassembled WGS sequence"/>
</dbReference>
<gene>
    <name evidence="1" type="ORF">XI38_08665</name>
</gene>
<dbReference type="KEGG" id="mcw:A8L33_13490"/>
<dbReference type="OrthoDB" id="9806494at2"/>
<dbReference type="Gene3D" id="3.30.70.1280">
    <property type="entry name" value="SP0830-like domains"/>
    <property type="match status" value="1"/>
</dbReference>
<dbReference type="PANTHER" id="PTHR36439:SF1">
    <property type="entry name" value="DUF1697 DOMAIN-CONTAINING PROTEIN"/>
    <property type="match status" value="1"/>
</dbReference>
<dbReference type="InterPro" id="IPR012545">
    <property type="entry name" value="DUF1697"/>
</dbReference>
<name>A0A0M8MIM1_9MICO</name>
<comment type="caution">
    <text evidence="1">The sequence shown here is derived from an EMBL/GenBank/DDBJ whole genome shotgun (WGS) entry which is preliminary data.</text>
</comment>
<dbReference type="PANTHER" id="PTHR36439">
    <property type="entry name" value="BLL4334 PROTEIN"/>
    <property type="match status" value="1"/>
</dbReference>
<evidence type="ECO:0000313" key="1">
    <source>
        <dbReference type="EMBL" id="KOS10857.1"/>
    </source>
</evidence>